<evidence type="ECO:0000256" key="2">
    <source>
        <dbReference type="SAM" id="MobiDB-lite"/>
    </source>
</evidence>
<dbReference type="Pfam" id="PF00300">
    <property type="entry name" value="His_Phos_1"/>
    <property type="match status" value="1"/>
</dbReference>
<dbReference type="SMART" id="SM00855">
    <property type="entry name" value="PGAM"/>
    <property type="match status" value="1"/>
</dbReference>
<dbReference type="InterPro" id="IPR029033">
    <property type="entry name" value="His_PPase_superfam"/>
</dbReference>
<dbReference type="InterPro" id="IPR001345">
    <property type="entry name" value="PG/BPGM_mutase_AS"/>
</dbReference>
<evidence type="ECO:0000313" key="3">
    <source>
        <dbReference type="EMBL" id="KAK9421126.1"/>
    </source>
</evidence>
<reference evidence="3 4" key="1">
    <citation type="journal article" date="2024" name="J. Plant Pathol.">
        <title>Sequence and assembly of the genome of Seiridium unicorne, isolate CBS 538.82, causal agent of cypress canker disease.</title>
        <authorList>
            <person name="Scali E."/>
            <person name="Rocca G.D."/>
            <person name="Danti R."/>
            <person name="Garbelotto M."/>
            <person name="Barberini S."/>
            <person name="Baroncelli R."/>
            <person name="Emiliani G."/>
        </authorList>
    </citation>
    <scope>NUCLEOTIDE SEQUENCE [LARGE SCALE GENOMIC DNA]</scope>
    <source>
        <strain evidence="3 4">BM-138-508</strain>
    </source>
</reference>
<keyword evidence="4" id="KW-1185">Reference proteome</keyword>
<dbReference type="InterPro" id="IPR013078">
    <property type="entry name" value="His_Pase_superF_clade-1"/>
</dbReference>
<evidence type="ECO:0000313" key="4">
    <source>
        <dbReference type="Proteomes" id="UP001408356"/>
    </source>
</evidence>
<dbReference type="Gene3D" id="3.40.50.1240">
    <property type="entry name" value="Phosphoglycerate mutase-like"/>
    <property type="match status" value="1"/>
</dbReference>
<feature type="compositionally biased region" description="Low complexity" evidence="2">
    <location>
        <begin position="224"/>
        <end position="234"/>
    </location>
</feature>
<dbReference type="SUPFAM" id="SSF53254">
    <property type="entry name" value="Phosphoglycerate mutase-like"/>
    <property type="match status" value="1"/>
</dbReference>
<organism evidence="3 4">
    <name type="scientific">Seiridium unicorne</name>
    <dbReference type="NCBI Taxonomy" id="138068"/>
    <lineage>
        <taxon>Eukaryota</taxon>
        <taxon>Fungi</taxon>
        <taxon>Dikarya</taxon>
        <taxon>Ascomycota</taxon>
        <taxon>Pezizomycotina</taxon>
        <taxon>Sordariomycetes</taxon>
        <taxon>Xylariomycetidae</taxon>
        <taxon>Amphisphaeriales</taxon>
        <taxon>Sporocadaceae</taxon>
        <taxon>Seiridium</taxon>
    </lineage>
</organism>
<feature type="region of interest" description="Disordered" evidence="2">
    <location>
        <begin position="210"/>
        <end position="234"/>
    </location>
</feature>
<protein>
    <submittedName>
        <fullName evidence="3">Histidine phosphatase superfamily</fullName>
    </submittedName>
</protein>
<dbReference type="Proteomes" id="UP001408356">
    <property type="component" value="Unassembled WGS sequence"/>
</dbReference>
<dbReference type="PANTHER" id="PTHR46517:SF1">
    <property type="entry name" value="FRUCTOSE-2,6-BISPHOSPHATASE TIGAR"/>
    <property type="match status" value="1"/>
</dbReference>
<keyword evidence="1" id="KW-0378">Hydrolase</keyword>
<dbReference type="PANTHER" id="PTHR46517">
    <property type="entry name" value="FRUCTOSE-2,6-BISPHOSPHATASE TIGAR"/>
    <property type="match status" value="1"/>
</dbReference>
<sequence>MHLLLIRHGESVDNVAGLYAGSRDSPLTNHGVLQARRLGAHLASRRDAIGPVTHVLTSNLQRAYRTAEAIAEAQREAASNSDKSDSIPKLVQLTELREKDFGSAEGVKYRVLSTGRADGSIQFDSETREAMMIRVNRFITTELTSLLDKHVSEKVTVVIVAHGIILGTLLRALTVRFPARTATAAFSDFDRQGVSWSNTGVLQAKIESVPGSPAPNGVADQTTSSKDSIGGRIRSSSSHDAFVMTVQATNNTDHLNGLRKTRGGIGSAQFDARQQPLTAFFTSTAKKRKAEDDAS</sequence>
<dbReference type="PROSITE" id="PS00175">
    <property type="entry name" value="PG_MUTASE"/>
    <property type="match status" value="1"/>
</dbReference>
<evidence type="ECO:0000256" key="1">
    <source>
        <dbReference type="ARBA" id="ARBA00022801"/>
    </source>
</evidence>
<dbReference type="EMBL" id="JARVKF010000201">
    <property type="protein sequence ID" value="KAK9421126.1"/>
    <property type="molecule type" value="Genomic_DNA"/>
</dbReference>
<gene>
    <name evidence="3" type="ORF">SUNI508_05974</name>
</gene>
<name>A0ABR2V2P8_9PEZI</name>
<dbReference type="CDD" id="cd07067">
    <property type="entry name" value="HP_PGM_like"/>
    <property type="match status" value="1"/>
</dbReference>
<accession>A0ABR2V2P8</accession>
<comment type="caution">
    <text evidence="3">The sequence shown here is derived from an EMBL/GenBank/DDBJ whole genome shotgun (WGS) entry which is preliminary data.</text>
</comment>
<proteinExistence type="predicted"/>
<dbReference type="InterPro" id="IPR051695">
    <property type="entry name" value="Phosphoglycerate_Mutase"/>
</dbReference>